<comment type="caution">
    <text evidence="1">The sequence shown here is derived from an EMBL/GenBank/DDBJ whole genome shotgun (WGS) entry which is preliminary data.</text>
</comment>
<gene>
    <name evidence="1" type="ORF">AVEN_31378_1</name>
</gene>
<sequence>MLQGVRSTENILISLPMKDMSVQKDTRKVEEEHLKQQRKRLRCIKGVITKKLQFDSFRKPKILTLMTSDQTSKENIIQCPACDDIYQKYDPPAED</sequence>
<dbReference type="Proteomes" id="UP000499080">
    <property type="component" value="Unassembled WGS sequence"/>
</dbReference>
<protein>
    <submittedName>
        <fullName evidence="1">Uncharacterized protein</fullName>
    </submittedName>
</protein>
<dbReference type="EMBL" id="BGPR01001150">
    <property type="protein sequence ID" value="GBM46754.1"/>
    <property type="molecule type" value="Genomic_DNA"/>
</dbReference>
<proteinExistence type="predicted"/>
<organism evidence="1 2">
    <name type="scientific">Araneus ventricosus</name>
    <name type="common">Orbweaver spider</name>
    <name type="synonym">Epeira ventricosa</name>
    <dbReference type="NCBI Taxonomy" id="182803"/>
    <lineage>
        <taxon>Eukaryota</taxon>
        <taxon>Metazoa</taxon>
        <taxon>Ecdysozoa</taxon>
        <taxon>Arthropoda</taxon>
        <taxon>Chelicerata</taxon>
        <taxon>Arachnida</taxon>
        <taxon>Araneae</taxon>
        <taxon>Araneomorphae</taxon>
        <taxon>Entelegynae</taxon>
        <taxon>Araneoidea</taxon>
        <taxon>Araneidae</taxon>
        <taxon>Araneus</taxon>
    </lineage>
</organism>
<accession>A0A4Y2G4E6</accession>
<dbReference type="AlphaFoldDB" id="A0A4Y2G4E6"/>
<reference evidence="1 2" key="1">
    <citation type="journal article" date="2019" name="Sci. Rep.">
        <title>Orb-weaving spider Araneus ventricosus genome elucidates the spidroin gene catalogue.</title>
        <authorList>
            <person name="Kono N."/>
            <person name="Nakamura H."/>
            <person name="Ohtoshi R."/>
            <person name="Moran D.A.P."/>
            <person name="Shinohara A."/>
            <person name="Yoshida Y."/>
            <person name="Fujiwara M."/>
            <person name="Mori M."/>
            <person name="Tomita M."/>
            <person name="Arakawa K."/>
        </authorList>
    </citation>
    <scope>NUCLEOTIDE SEQUENCE [LARGE SCALE GENOMIC DNA]</scope>
</reference>
<name>A0A4Y2G4E6_ARAVE</name>
<evidence type="ECO:0000313" key="1">
    <source>
        <dbReference type="EMBL" id="GBM46754.1"/>
    </source>
</evidence>
<evidence type="ECO:0000313" key="2">
    <source>
        <dbReference type="Proteomes" id="UP000499080"/>
    </source>
</evidence>
<keyword evidence="2" id="KW-1185">Reference proteome</keyword>